<dbReference type="SUPFAM" id="SSF103481">
    <property type="entry name" value="Multidrug resistance efflux transporter EmrE"/>
    <property type="match status" value="2"/>
</dbReference>
<evidence type="ECO:0000313" key="8">
    <source>
        <dbReference type="EMBL" id="CAD8887056.1"/>
    </source>
</evidence>
<evidence type="ECO:0000256" key="6">
    <source>
        <dbReference type="SAM" id="Phobius"/>
    </source>
</evidence>
<accession>A0A7S1BIK9</accession>
<gene>
    <name evidence="8" type="ORF">CHYS00102_LOCUS14254</name>
</gene>
<proteinExistence type="predicted"/>
<evidence type="ECO:0000256" key="2">
    <source>
        <dbReference type="ARBA" id="ARBA00022475"/>
    </source>
</evidence>
<feature type="domain" description="EamA" evidence="7">
    <location>
        <begin position="300"/>
        <end position="467"/>
    </location>
</feature>
<organism evidence="8">
    <name type="scientific">Corethron hystrix</name>
    <dbReference type="NCBI Taxonomy" id="216773"/>
    <lineage>
        <taxon>Eukaryota</taxon>
        <taxon>Sar</taxon>
        <taxon>Stramenopiles</taxon>
        <taxon>Ochrophyta</taxon>
        <taxon>Bacillariophyta</taxon>
        <taxon>Coscinodiscophyceae</taxon>
        <taxon>Corethrophycidae</taxon>
        <taxon>Corethrales</taxon>
        <taxon>Corethraceae</taxon>
        <taxon>Corethron</taxon>
    </lineage>
</organism>
<dbReference type="GO" id="GO:0005886">
    <property type="term" value="C:plasma membrane"/>
    <property type="evidence" value="ECO:0007669"/>
    <property type="project" value="UniProtKB-SubCell"/>
</dbReference>
<feature type="transmembrane region" description="Helical" evidence="6">
    <location>
        <begin position="20"/>
        <end position="38"/>
    </location>
</feature>
<keyword evidence="3 6" id="KW-0812">Transmembrane</keyword>
<feature type="transmembrane region" description="Helical" evidence="6">
    <location>
        <begin position="241"/>
        <end position="260"/>
    </location>
</feature>
<feature type="transmembrane region" description="Helical" evidence="6">
    <location>
        <begin position="217"/>
        <end position="235"/>
    </location>
</feature>
<feature type="transmembrane region" description="Helical" evidence="6">
    <location>
        <begin position="330"/>
        <end position="351"/>
    </location>
</feature>
<dbReference type="InterPro" id="IPR037185">
    <property type="entry name" value="EmrE-like"/>
</dbReference>
<dbReference type="Pfam" id="PF00892">
    <property type="entry name" value="EamA"/>
    <property type="match status" value="2"/>
</dbReference>
<dbReference type="InterPro" id="IPR000620">
    <property type="entry name" value="EamA_dom"/>
</dbReference>
<dbReference type="AlphaFoldDB" id="A0A7S1BIK9"/>
<sequence>MVTSVKYQSPSTKRSNVQKYMSLPIPLLTIIIVIGSSIKQSLGFNNARNFQRPSQKFLHPLSTTSRIEKSFFPRGPLKVSVSDSETTTTSDPNLSTEVEYSLPDGVVCARGVCSLADEEVSEELCYLDEDDDGNLVGMTCVTNTEVKEQNIFSFEFLWPRALLLGCSMLYGTNFPLGRLMNESLPASAATSGRMLLASAVLAPFLLKLKPELRTTSVIGGCFVAAAYLSQSLALVDTPAATVAFLGALTVVVTPTTSVLIDKAKLGFKDAPQTWLAATLCLAGVGALELGGGEGLGDIGWGDFWAAVQGVGFGIAFFFTERMMAKNPDQALPITAVQVGMTAFFASVWAIFDGTGVLGSFGGDNGAWLLDESTRVQYALPGLFLSGFTGDEALRNLAIAAAWTGLITTSANRVGETTALGKMSSSEAAVILATEPLWAALFASIYIGETLGPQDIVGGALIVVACLTTAVKPETLQKLLGIEPENDANLNIPL</sequence>
<dbReference type="InterPro" id="IPR051258">
    <property type="entry name" value="Diverse_Substrate_Transporter"/>
</dbReference>
<name>A0A7S1BIK9_9STRA</name>
<dbReference type="EMBL" id="HBFR01019779">
    <property type="protein sequence ID" value="CAD8887056.1"/>
    <property type="molecule type" value="Transcribed_RNA"/>
</dbReference>
<dbReference type="PANTHER" id="PTHR42920:SF5">
    <property type="entry name" value="EAMA DOMAIN-CONTAINING PROTEIN"/>
    <property type="match status" value="1"/>
</dbReference>
<protein>
    <recommendedName>
        <fullName evidence="7">EamA domain-containing protein</fullName>
    </recommendedName>
</protein>
<keyword evidence="4 6" id="KW-1133">Transmembrane helix</keyword>
<feature type="transmembrane region" description="Helical" evidence="6">
    <location>
        <begin position="272"/>
        <end position="292"/>
    </location>
</feature>
<reference evidence="8" key="1">
    <citation type="submission" date="2021-01" db="EMBL/GenBank/DDBJ databases">
        <authorList>
            <person name="Corre E."/>
            <person name="Pelletier E."/>
            <person name="Niang G."/>
            <person name="Scheremetjew M."/>
            <person name="Finn R."/>
            <person name="Kale V."/>
            <person name="Holt S."/>
            <person name="Cochrane G."/>
            <person name="Meng A."/>
            <person name="Brown T."/>
            <person name="Cohen L."/>
        </authorList>
    </citation>
    <scope>NUCLEOTIDE SEQUENCE</scope>
    <source>
        <strain evidence="8">308</strain>
    </source>
</reference>
<dbReference type="PANTHER" id="PTHR42920">
    <property type="entry name" value="OS03G0707200 PROTEIN-RELATED"/>
    <property type="match status" value="1"/>
</dbReference>
<evidence type="ECO:0000256" key="5">
    <source>
        <dbReference type="ARBA" id="ARBA00023136"/>
    </source>
</evidence>
<evidence type="ECO:0000256" key="1">
    <source>
        <dbReference type="ARBA" id="ARBA00004651"/>
    </source>
</evidence>
<comment type="subcellular location">
    <subcellularLocation>
        <location evidence="1">Cell membrane</location>
        <topology evidence="1">Multi-pass membrane protein</topology>
    </subcellularLocation>
</comment>
<feature type="transmembrane region" description="Helical" evidence="6">
    <location>
        <begin position="298"/>
        <end position="318"/>
    </location>
</feature>
<evidence type="ECO:0000256" key="3">
    <source>
        <dbReference type="ARBA" id="ARBA00022692"/>
    </source>
</evidence>
<keyword evidence="5 6" id="KW-0472">Membrane</keyword>
<evidence type="ECO:0000259" key="7">
    <source>
        <dbReference type="Pfam" id="PF00892"/>
    </source>
</evidence>
<feature type="domain" description="EamA" evidence="7">
    <location>
        <begin position="162"/>
        <end position="284"/>
    </location>
</feature>
<evidence type="ECO:0000256" key="4">
    <source>
        <dbReference type="ARBA" id="ARBA00022989"/>
    </source>
</evidence>
<keyword evidence="2" id="KW-1003">Cell membrane</keyword>